<sequence length="193" mass="20818">MSTLSTILILALGLFLALRASVSALAVPEPTTSLSVPSWDVAIEPGQDDLDKIVVNGTIQQVDAYMEAHYPDWSAKLANFTSSHSAPVKRAPEWRTKKALKCNRLLRQGLTSAILEGINYLRMISKERHPRNGPGPRSCGRGDEPKTVDSFSDIAAGAASVVKKLCHEWYGAVGLGTGVVLRELVCHRGGVDL</sequence>
<evidence type="ECO:0000313" key="4">
    <source>
        <dbReference type="Proteomes" id="UP000732380"/>
    </source>
</evidence>
<proteinExistence type="predicted"/>
<protein>
    <submittedName>
        <fullName evidence="3">Uncharacterized protein</fullName>
    </submittedName>
</protein>
<comment type="caution">
    <text evidence="3">The sequence shown here is derived from an EMBL/GenBank/DDBJ whole genome shotgun (WGS) entry which is preliminary data.</text>
</comment>
<reference evidence="3 4" key="1">
    <citation type="journal article" date="2020" name="bioRxiv">
        <title>Whole genome comparisons of ergot fungi reveals the divergence and evolution of species within the genus Claviceps are the result of varying mechanisms driving genome evolution and host range expansion.</title>
        <authorList>
            <person name="Wyka S.A."/>
            <person name="Mondo S.J."/>
            <person name="Liu M."/>
            <person name="Dettman J."/>
            <person name="Nalam V."/>
            <person name="Broders K.D."/>
        </authorList>
    </citation>
    <scope>NUCLEOTIDE SEQUENCE [LARGE SCALE GENOMIC DNA]</scope>
    <source>
        <strain evidence="3 4">LM576</strain>
    </source>
</reference>
<feature type="signal peptide" evidence="2">
    <location>
        <begin position="1"/>
        <end position="24"/>
    </location>
</feature>
<dbReference type="Proteomes" id="UP000732380">
    <property type="component" value="Unassembled WGS sequence"/>
</dbReference>
<feature type="region of interest" description="Disordered" evidence="1">
    <location>
        <begin position="127"/>
        <end position="146"/>
    </location>
</feature>
<keyword evidence="4" id="KW-1185">Reference proteome</keyword>
<evidence type="ECO:0000256" key="1">
    <source>
        <dbReference type="SAM" id="MobiDB-lite"/>
    </source>
</evidence>
<organism evidence="3 4">
    <name type="scientific">Claviceps humidiphila</name>
    <dbReference type="NCBI Taxonomy" id="1294629"/>
    <lineage>
        <taxon>Eukaryota</taxon>
        <taxon>Fungi</taxon>
        <taxon>Dikarya</taxon>
        <taxon>Ascomycota</taxon>
        <taxon>Pezizomycotina</taxon>
        <taxon>Sordariomycetes</taxon>
        <taxon>Hypocreomycetidae</taxon>
        <taxon>Hypocreales</taxon>
        <taxon>Clavicipitaceae</taxon>
        <taxon>Claviceps</taxon>
    </lineage>
</organism>
<evidence type="ECO:0000256" key="2">
    <source>
        <dbReference type="SAM" id="SignalP"/>
    </source>
</evidence>
<feature type="chain" id="PRO_5040252851" evidence="2">
    <location>
        <begin position="25"/>
        <end position="193"/>
    </location>
</feature>
<name>A0A9P7Q618_9HYPO</name>
<dbReference type="AlphaFoldDB" id="A0A9P7Q618"/>
<gene>
    <name evidence="3" type="ORF">E4U13_001209</name>
</gene>
<evidence type="ECO:0000313" key="3">
    <source>
        <dbReference type="EMBL" id="KAG6117284.1"/>
    </source>
</evidence>
<dbReference type="EMBL" id="SRQM01000144">
    <property type="protein sequence ID" value="KAG6117284.1"/>
    <property type="molecule type" value="Genomic_DNA"/>
</dbReference>
<accession>A0A9P7Q618</accession>
<keyword evidence="2" id="KW-0732">Signal</keyword>